<accession>A0A5B9N5E3</accession>
<evidence type="ECO:0000313" key="1">
    <source>
        <dbReference type="EMBL" id="QEG09417.1"/>
    </source>
</evidence>
<sequence length="338" mass="37462">MLKHIDGFDHYADIGKKGSVVEPYLKAAGYDFRNATDETFAIDVGRRDGAKSLKFTVERSSSTNASLSWSFTPTGDYSCFGFALKANGSRMRVCRIENLVDLEWNSEDGKLEINDQKGVNPLILNAWYYFELECDKSAKTVTVWVNNEKQITANISDSWPEKMTIVWGQVGTAQNAGIQFIDDFYAMDSSGSVNTERLGPIEVATRAPTADVTKEWEIVNGVGSDHFKVAAQLEPGKPSAPYLQSNKAGAKDVFRSNAVLPTNNKVFGVSVVAYARKGDLDDRKLGMMVKTDGGQEKETQVPLTEDYKYYQITHEQTPGGTAWNKNNVESLEFGIITR</sequence>
<evidence type="ECO:0000313" key="2">
    <source>
        <dbReference type="Proteomes" id="UP000322840"/>
    </source>
</evidence>
<keyword evidence="2" id="KW-1185">Reference proteome</keyword>
<proteinExistence type="predicted"/>
<organism evidence="1 2">
    <name type="scientific">Proteus phage Saba</name>
    <dbReference type="NCBI Taxonomy" id="2596672"/>
    <lineage>
        <taxon>Viruses</taxon>
        <taxon>Duplodnaviria</taxon>
        <taxon>Heunggongvirae</taxon>
        <taxon>Uroviricota</taxon>
        <taxon>Caudoviricetes</taxon>
        <taxon>Casjensviridae</taxon>
        <taxon>Cenphatecvirus</taxon>
        <taxon>Cenphatecvirus saba</taxon>
    </lineage>
</organism>
<reference evidence="2" key="1">
    <citation type="submission" date="2019-06" db="EMBL/GenBank/DDBJ databases">
        <title>The Complete Genome of Proteus mirabilis Siphophage Saba.</title>
        <authorList>
            <person name="Nyugen J."/>
            <person name="Harb L."/>
            <person name="Moreland R."/>
            <person name="Liu M."/>
            <person name="Ramsey J."/>
        </authorList>
    </citation>
    <scope>NUCLEOTIDE SEQUENCE [LARGE SCALE GENOMIC DNA]</scope>
</reference>
<dbReference type="Proteomes" id="UP000322840">
    <property type="component" value="Segment"/>
</dbReference>
<name>A0A5B9N5E3_9CAUD</name>
<protein>
    <submittedName>
        <fullName evidence="1">Uncharacterized protein</fullName>
    </submittedName>
</protein>
<gene>
    <name evidence="1" type="ORF">CPT_Saba_044</name>
</gene>
<dbReference type="EMBL" id="MN062188">
    <property type="protein sequence ID" value="QEG09417.1"/>
    <property type="molecule type" value="Genomic_DNA"/>
</dbReference>